<dbReference type="AlphaFoldDB" id="A0A8J3EHL3"/>
<proteinExistence type="inferred from homology"/>
<evidence type="ECO:0000259" key="3">
    <source>
        <dbReference type="PROSITE" id="PS50263"/>
    </source>
</evidence>
<dbReference type="GO" id="GO:0016811">
    <property type="term" value="F:hydrolase activity, acting on carbon-nitrogen (but not peptide) bonds, in linear amides"/>
    <property type="evidence" value="ECO:0007669"/>
    <property type="project" value="InterPro"/>
</dbReference>
<feature type="domain" description="CN hydrolase" evidence="3">
    <location>
        <begin position="1"/>
        <end position="254"/>
    </location>
</feature>
<dbReference type="EMBL" id="BMJV01000006">
    <property type="protein sequence ID" value="GGG79120.1"/>
    <property type="molecule type" value="Genomic_DNA"/>
</dbReference>
<reference evidence="4" key="2">
    <citation type="submission" date="2020-09" db="EMBL/GenBank/DDBJ databases">
        <authorList>
            <person name="Sun Q."/>
            <person name="Zhou Y."/>
        </authorList>
    </citation>
    <scope>NUCLEOTIDE SEQUENCE</scope>
    <source>
        <strain evidence="4">CGMCC 1.15762</strain>
    </source>
</reference>
<evidence type="ECO:0000313" key="5">
    <source>
        <dbReference type="Proteomes" id="UP000617145"/>
    </source>
</evidence>
<accession>A0A8J3EHL3</accession>
<dbReference type="Proteomes" id="UP000617145">
    <property type="component" value="Unassembled WGS sequence"/>
</dbReference>
<dbReference type="PROSITE" id="PS01227">
    <property type="entry name" value="UPF0012"/>
    <property type="match status" value="1"/>
</dbReference>
<evidence type="ECO:0000313" key="4">
    <source>
        <dbReference type="EMBL" id="GGG79120.1"/>
    </source>
</evidence>
<dbReference type="SUPFAM" id="SSF56317">
    <property type="entry name" value="Carbon-nitrogen hydrolase"/>
    <property type="match status" value="1"/>
</dbReference>
<dbReference type="PROSITE" id="PS50263">
    <property type="entry name" value="CN_HYDROLASE"/>
    <property type="match status" value="1"/>
</dbReference>
<reference evidence="4" key="1">
    <citation type="journal article" date="2014" name="Int. J. Syst. Evol. Microbiol.">
        <title>Complete genome sequence of Corynebacterium casei LMG S-19264T (=DSM 44701T), isolated from a smear-ripened cheese.</title>
        <authorList>
            <consortium name="US DOE Joint Genome Institute (JGI-PGF)"/>
            <person name="Walter F."/>
            <person name="Albersmeier A."/>
            <person name="Kalinowski J."/>
            <person name="Ruckert C."/>
        </authorList>
    </citation>
    <scope>NUCLEOTIDE SEQUENCE</scope>
    <source>
        <strain evidence="4">CGMCC 1.15762</strain>
    </source>
</reference>
<comment type="caution">
    <text evidence="4">The sequence shown here is derived from an EMBL/GenBank/DDBJ whole genome shotgun (WGS) entry which is preliminary data.</text>
</comment>
<dbReference type="InterPro" id="IPR045254">
    <property type="entry name" value="Nit1/2_C-N_Hydrolase"/>
</dbReference>
<evidence type="ECO:0000256" key="2">
    <source>
        <dbReference type="ARBA" id="ARBA00022801"/>
    </source>
</evidence>
<keyword evidence="5" id="KW-1185">Reference proteome</keyword>
<dbReference type="Pfam" id="PF00795">
    <property type="entry name" value="CN_hydrolase"/>
    <property type="match status" value="1"/>
</dbReference>
<dbReference type="PANTHER" id="PTHR23088:SF27">
    <property type="entry name" value="DEAMINATED GLUTATHIONE AMIDASE"/>
    <property type="match status" value="1"/>
</dbReference>
<name>A0A8J3EHL3_9RHOB</name>
<gene>
    <name evidence="4" type="ORF">GCM10011415_30280</name>
</gene>
<keyword evidence="2" id="KW-0378">Hydrolase</keyword>
<dbReference type="RefSeq" id="WP_188791068.1">
    <property type="nucleotide sequence ID" value="NZ_BMJV01000006.1"/>
</dbReference>
<dbReference type="Gene3D" id="3.60.110.10">
    <property type="entry name" value="Carbon-nitrogen hydrolase"/>
    <property type="match status" value="1"/>
</dbReference>
<dbReference type="PANTHER" id="PTHR23088">
    <property type="entry name" value="NITRILASE-RELATED"/>
    <property type="match status" value="1"/>
</dbReference>
<dbReference type="InterPro" id="IPR003010">
    <property type="entry name" value="C-N_Hydrolase"/>
</dbReference>
<evidence type="ECO:0000256" key="1">
    <source>
        <dbReference type="ARBA" id="ARBA00010613"/>
    </source>
</evidence>
<sequence>MRAALLQITSSDDPSENLAMVREALRGAVAEGAGFVLTPEVTNCVSSSRRHQAEVLRPEAEDVVLAGLRDEAAKAGIWVLLGSIALKSEPPETRFANRSIMIGPDGGIVARYDKLHMFDVQVTETETYRESEGFAPGDRAVIADCEFAKVGMTVCYDVRFPELHRSLAKAGAQILTVPAAFSPATGPGHWEPLLRARAIETGAYVLAPAQCGQHSVREGRPRATHGHSLAVDPWGKVLADAGERPGMLLVDLDLARVQKARSQIPALQHDRPFAPPT</sequence>
<dbReference type="InterPro" id="IPR001110">
    <property type="entry name" value="UPF0012_CS"/>
</dbReference>
<comment type="similarity">
    <text evidence="1">Belongs to the carbon-nitrogen hydrolase superfamily. NIT1/NIT2 family.</text>
</comment>
<dbReference type="InterPro" id="IPR036526">
    <property type="entry name" value="C-N_Hydrolase_sf"/>
</dbReference>
<protein>
    <submittedName>
        <fullName evidence="4">Amidohydrolase</fullName>
    </submittedName>
</protein>
<dbReference type="CDD" id="cd07572">
    <property type="entry name" value="nit"/>
    <property type="match status" value="1"/>
</dbReference>
<organism evidence="4 5">
    <name type="scientific">Salipiger pallidus</name>
    <dbReference type="NCBI Taxonomy" id="1775170"/>
    <lineage>
        <taxon>Bacteria</taxon>
        <taxon>Pseudomonadati</taxon>
        <taxon>Pseudomonadota</taxon>
        <taxon>Alphaproteobacteria</taxon>
        <taxon>Rhodobacterales</taxon>
        <taxon>Roseobacteraceae</taxon>
        <taxon>Salipiger</taxon>
    </lineage>
</organism>